<reference evidence="1" key="2">
    <citation type="submission" date="2020-06" db="EMBL/GenBank/DDBJ databases">
        <title>Helianthus annuus Genome sequencing and assembly Release 2.</title>
        <authorList>
            <person name="Gouzy J."/>
            <person name="Langlade N."/>
            <person name="Munos S."/>
        </authorList>
    </citation>
    <scope>NUCLEOTIDE SEQUENCE</scope>
    <source>
        <tissue evidence="1">Leaves</tissue>
    </source>
</reference>
<keyword evidence="2" id="KW-1185">Reference proteome</keyword>
<name>A0A9K3JYG9_HELAN</name>
<proteinExistence type="predicted"/>
<dbReference type="Proteomes" id="UP000215914">
    <property type="component" value="Unassembled WGS sequence"/>
</dbReference>
<dbReference type="Gramene" id="mRNA:HanXRQr2_Chr01g0037271">
    <property type="protein sequence ID" value="CDS:HanXRQr2_Chr01g0037271.1"/>
    <property type="gene ID" value="HanXRQr2_Chr01g0037271"/>
</dbReference>
<evidence type="ECO:0000313" key="1">
    <source>
        <dbReference type="EMBL" id="KAF5823338.1"/>
    </source>
</evidence>
<reference evidence="1" key="1">
    <citation type="journal article" date="2017" name="Nature">
        <title>The sunflower genome provides insights into oil metabolism, flowering and Asterid evolution.</title>
        <authorList>
            <person name="Badouin H."/>
            <person name="Gouzy J."/>
            <person name="Grassa C.J."/>
            <person name="Murat F."/>
            <person name="Staton S.E."/>
            <person name="Cottret L."/>
            <person name="Lelandais-Briere C."/>
            <person name="Owens G.L."/>
            <person name="Carrere S."/>
            <person name="Mayjonade B."/>
            <person name="Legrand L."/>
            <person name="Gill N."/>
            <person name="Kane N.C."/>
            <person name="Bowers J.E."/>
            <person name="Hubner S."/>
            <person name="Bellec A."/>
            <person name="Berard A."/>
            <person name="Berges H."/>
            <person name="Blanchet N."/>
            <person name="Boniface M.C."/>
            <person name="Brunel D."/>
            <person name="Catrice O."/>
            <person name="Chaidir N."/>
            <person name="Claudel C."/>
            <person name="Donnadieu C."/>
            <person name="Faraut T."/>
            <person name="Fievet G."/>
            <person name="Helmstetter N."/>
            <person name="King M."/>
            <person name="Knapp S.J."/>
            <person name="Lai Z."/>
            <person name="Le Paslier M.C."/>
            <person name="Lippi Y."/>
            <person name="Lorenzon L."/>
            <person name="Mandel J.R."/>
            <person name="Marage G."/>
            <person name="Marchand G."/>
            <person name="Marquand E."/>
            <person name="Bret-Mestries E."/>
            <person name="Morien E."/>
            <person name="Nambeesan S."/>
            <person name="Nguyen T."/>
            <person name="Pegot-Espagnet P."/>
            <person name="Pouilly N."/>
            <person name="Raftis F."/>
            <person name="Sallet E."/>
            <person name="Schiex T."/>
            <person name="Thomas J."/>
            <person name="Vandecasteele C."/>
            <person name="Vares D."/>
            <person name="Vear F."/>
            <person name="Vautrin S."/>
            <person name="Crespi M."/>
            <person name="Mangin B."/>
            <person name="Burke J.M."/>
            <person name="Salse J."/>
            <person name="Munos S."/>
            <person name="Vincourt P."/>
            <person name="Rieseberg L.H."/>
            <person name="Langlade N.B."/>
        </authorList>
    </citation>
    <scope>NUCLEOTIDE SEQUENCE</scope>
    <source>
        <tissue evidence="1">Leaves</tissue>
    </source>
</reference>
<dbReference type="EMBL" id="MNCJ02000316">
    <property type="protein sequence ID" value="KAF5823338.1"/>
    <property type="molecule type" value="Genomic_DNA"/>
</dbReference>
<comment type="caution">
    <text evidence="1">The sequence shown here is derived from an EMBL/GenBank/DDBJ whole genome shotgun (WGS) entry which is preliminary data.</text>
</comment>
<evidence type="ECO:0000313" key="2">
    <source>
        <dbReference type="Proteomes" id="UP000215914"/>
    </source>
</evidence>
<sequence>MLFSKSISFLEAELLFIKSSLFLAARLGSELLVSSFKSKQSASNCGIEIKNLKYKPQLTPITTAAKTINANQDLLAHRHFIHHRIPKTSLKRR</sequence>
<accession>A0A9K3JYG9</accession>
<dbReference type="AlphaFoldDB" id="A0A9K3JYG9"/>
<organism evidence="1 2">
    <name type="scientific">Helianthus annuus</name>
    <name type="common">Common sunflower</name>
    <dbReference type="NCBI Taxonomy" id="4232"/>
    <lineage>
        <taxon>Eukaryota</taxon>
        <taxon>Viridiplantae</taxon>
        <taxon>Streptophyta</taxon>
        <taxon>Embryophyta</taxon>
        <taxon>Tracheophyta</taxon>
        <taxon>Spermatophyta</taxon>
        <taxon>Magnoliopsida</taxon>
        <taxon>eudicotyledons</taxon>
        <taxon>Gunneridae</taxon>
        <taxon>Pentapetalae</taxon>
        <taxon>asterids</taxon>
        <taxon>campanulids</taxon>
        <taxon>Asterales</taxon>
        <taxon>Asteraceae</taxon>
        <taxon>Asteroideae</taxon>
        <taxon>Heliantheae alliance</taxon>
        <taxon>Heliantheae</taxon>
        <taxon>Helianthus</taxon>
    </lineage>
</organism>
<protein>
    <submittedName>
        <fullName evidence="1">Uncharacterized protein</fullName>
    </submittedName>
</protein>
<gene>
    <name evidence="1" type="ORF">HanXRQr2_Chr01g0037271</name>
</gene>